<proteinExistence type="predicted"/>
<dbReference type="Proteomes" id="UP000814128">
    <property type="component" value="Unassembled WGS sequence"/>
</dbReference>
<name>A0ACB8QKT0_9AGAM</name>
<evidence type="ECO:0000313" key="2">
    <source>
        <dbReference type="Proteomes" id="UP000814128"/>
    </source>
</evidence>
<protein>
    <submittedName>
        <fullName evidence="1">Uncharacterized protein</fullName>
    </submittedName>
</protein>
<accession>A0ACB8QKT0</accession>
<gene>
    <name evidence="1" type="ORF">K488DRAFT_50178</name>
</gene>
<evidence type="ECO:0000313" key="1">
    <source>
        <dbReference type="EMBL" id="KAI0032310.1"/>
    </source>
</evidence>
<reference evidence="1" key="2">
    <citation type="journal article" date="2022" name="New Phytol.">
        <title>Evolutionary transition to the ectomycorrhizal habit in the genomes of a hyperdiverse lineage of mushroom-forming fungi.</title>
        <authorList>
            <person name="Looney B."/>
            <person name="Miyauchi S."/>
            <person name="Morin E."/>
            <person name="Drula E."/>
            <person name="Courty P.E."/>
            <person name="Kohler A."/>
            <person name="Kuo A."/>
            <person name="LaButti K."/>
            <person name="Pangilinan J."/>
            <person name="Lipzen A."/>
            <person name="Riley R."/>
            <person name="Andreopoulos W."/>
            <person name="He G."/>
            <person name="Johnson J."/>
            <person name="Nolan M."/>
            <person name="Tritt A."/>
            <person name="Barry K.W."/>
            <person name="Grigoriev I.V."/>
            <person name="Nagy L.G."/>
            <person name="Hibbett D."/>
            <person name="Henrissat B."/>
            <person name="Matheny P.B."/>
            <person name="Labbe J."/>
            <person name="Martin F.M."/>
        </authorList>
    </citation>
    <scope>NUCLEOTIDE SEQUENCE</scope>
    <source>
        <strain evidence="1">EC-137</strain>
    </source>
</reference>
<keyword evidence="2" id="KW-1185">Reference proteome</keyword>
<organism evidence="1 2">
    <name type="scientific">Vararia minispora EC-137</name>
    <dbReference type="NCBI Taxonomy" id="1314806"/>
    <lineage>
        <taxon>Eukaryota</taxon>
        <taxon>Fungi</taxon>
        <taxon>Dikarya</taxon>
        <taxon>Basidiomycota</taxon>
        <taxon>Agaricomycotina</taxon>
        <taxon>Agaricomycetes</taxon>
        <taxon>Russulales</taxon>
        <taxon>Lachnocladiaceae</taxon>
        <taxon>Vararia</taxon>
    </lineage>
</organism>
<sequence>MSAANGASQPSGGPNAGPVAAGPGPAGSAATSNSPNSGTGSTSGGGADLRRVKSGLSCAECRRSKLKCDRSFPCQSCIRRGCAAICPDGVSAPFPPTRSASRSSWLLHRNLDRNEG</sequence>
<comment type="caution">
    <text evidence="1">The sequence shown here is derived from an EMBL/GenBank/DDBJ whole genome shotgun (WGS) entry which is preliminary data.</text>
</comment>
<dbReference type="EMBL" id="MU273550">
    <property type="protein sequence ID" value="KAI0032310.1"/>
    <property type="molecule type" value="Genomic_DNA"/>
</dbReference>
<reference evidence="1" key="1">
    <citation type="submission" date="2021-02" db="EMBL/GenBank/DDBJ databases">
        <authorList>
            <consortium name="DOE Joint Genome Institute"/>
            <person name="Ahrendt S."/>
            <person name="Looney B.P."/>
            <person name="Miyauchi S."/>
            <person name="Morin E."/>
            <person name="Drula E."/>
            <person name="Courty P.E."/>
            <person name="Chicoki N."/>
            <person name="Fauchery L."/>
            <person name="Kohler A."/>
            <person name="Kuo A."/>
            <person name="Labutti K."/>
            <person name="Pangilinan J."/>
            <person name="Lipzen A."/>
            <person name="Riley R."/>
            <person name="Andreopoulos W."/>
            <person name="He G."/>
            <person name="Johnson J."/>
            <person name="Barry K.W."/>
            <person name="Grigoriev I.V."/>
            <person name="Nagy L."/>
            <person name="Hibbett D."/>
            <person name="Henrissat B."/>
            <person name="Matheny P.B."/>
            <person name="Labbe J."/>
            <person name="Martin F."/>
        </authorList>
    </citation>
    <scope>NUCLEOTIDE SEQUENCE</scope>
    <source>
        <strain evidence="1">EC-137</strain>
    </source>
</reference>